<feature type="transmembrane region" description="Helical" evidence="1">
    <location>
        <begin position="346"/>
        <end position="367"/>
    </location>
</feature>
<keyword evidence="1" id="KW-0812">Transmembrane</keyword>
<feature type="transmembrane region" description="Helical" evidence="1">
    <location>
        <begin position="213"/>
        <end position="233"/>
    </location>
</feature>
<keyword evidence="1" id="KW-1133">Transmembrane helix</keyword>
<feature type="transmembrane region" description="Helical" evidence="1">
    <location>
        <begin position="24"/>
        <end position="42"/>
    </location>
</feature>
<feature type="transmembrane region" description="Helical" evidence="1">
    <location>
        <begin position="245"/>
        <end position="268"/>
    </location>
</feature>
<evidence type="ECO:0000259" key="2">
    <source>
        <dbReference type="Pfam" id="PF01757"/>
    </source>
</evidence>
<dbReference type="PANTHER" id="PTHR23028">
    <property type="entry name" value="ACETYLTRANSFERASE"/>
    <property type="match status" value="1"/>
</dbReference>
<dbReference type="EMBL" id="JAENIJ010000015">
    <property type="protein sequence ID" value="MBK1882915.1"/>
    <property type="molecule type" value="Genomic_DNA"/>
</dbReference>
<feature type="transmembrane region" description="Helical" evidence="1">
    <location>
        <begin position="54"/>
        <end position="78"/>
    </location>
</feature>
<feature type="transmembrane region" description="Helical" evidence="1">
    <location>
        <begin position="188"/>
        <end position="207"/>
    </location>
</feature>
<dbReference type="InterPro" id="IPR002656">
    <property type="entry name" value="Acyl_transf_3_dom"/>
</dbReference>
<keyword evidence="1" id="KW-0472">Membrane</keyword>
<dbReference type="Proteomes" id="UP000603141">
    <property type="component" value="Unassembled WGS sequence"/>
</dbReference>
<accession>A0A934S7V1</accession>
<keyword evidence="3" id="KW-0808">Transferase</keyword>
<proteinExistence type="predicted"/>
<sequence length="385" mass="43565">MNTQVPEAAVPAHNSRQHLLGLDGVRGLAILMVMIGHFIVVGKHLDYKVDGQRFFTSGYLGVDLFFVLSGFLITGILIDAKGTPGYFKVFYIRRALRIFPLYYGLLALGWLSVIFITPGDKQVLTGHNSMAWYWLYASNIGMAVKGGWLASPTWLGLGHFWSLAVEEQFYLVWPLIVMLLPVKWLQRLCVALVISSPIIHAILQNQIGLLATYVSTLNRLGVLAAGAWLAIMWRNPDGWKQVTRWLVPVTGFFGIILLIERIFVIYPLASCESFIMIFFGAGCVGLAANGDGAISRFIFESRMLRWLGKYSYGIYVYHHALKPVWMHFFWRGWIVPTIGSGWPGTFTYMACATVASLLLAWLSWKFFESPILSLKSRFTYRSRQR</sequence>
<dbReference type="Pfam" id="PF01757">
    <property type="entry name" value="Acyl_transf_3"/>
    <property type="match status" value="1"/>
</dbReference>
<organism evidence="3 4">
    <name type="scientific">Luteolibacter pohnpeiensis</name>
    <dbReference type="NCBI Taxonomy" id="454153"/>
    <lineage>
        <taxon>Bacteria</taxon>
        <taxon>Pseudomonadati</taxon>
        <taxon>Verrucomicrobiota</taxon>
        <taxon>Verrucomicrobiia</taxon>
        <taxon>Verrucomicrobiales</taxon>
        <taxon>Verrucomicrobiaceae</taxon>
        <taxon>Luteolibacter</taxon>
    </lineage>
</organism>
<feature type="transmembrane region" description="Helical" evidence="1">
    <location>
        <begin position="98"/>
        <end position="118"/>
    </location>
</feature>
<comment type="caution">
    <text evidence="3">The sequence shown here is derived from an EMBL/GenBank/DDBJ whole genome shotgun (WGS) entry which is preliminary data.</text>
</comment>
<keyword evidence="3" id="KW-0012">Acyltransferase</keyword>
<feature type="transmembrane region" description="Helical" evidence="1">
    <location>
        <begin position="130"/>
        <end position="148"/>
    </location>
</feature>
<evidence type="ECO:0000313" key="4">
    <source>
        <dbReference type="Proteomes" id="UP000603141"/>
    </source>
</evidence>
<dbReference type="AlphaFoldDB" id="A0A934S7V1"/>
<keyword evidence="4" id="KW-1185">Reference proteome</keyword>
<feature type="transmembrane region" description="Helical" evidence="1">
    <location>
        <begin position="274"/>
        <end position="294"/>
    </location>
</feature>
<dbReference type="GO" id="GO:0000271">
    <property type="term" value="P:polysaccharide biosynthetic process"/>
    <property type="evidence" value="ECO:0007669"/>
    <property type="project" value="TreeGrafter"/>
</dbReference>
<dbReference type="InterPro" id="IPR050879">
    <property type="entry name" value="Acyltransferase_3"/>
</dbReference>
<evidence type="ECO:0000313" key="3">
    <source>
        <dbReference type="EMBL" id="MBK1882915.1"/>
    </source>
</evidence>
<feature type="domain" description="Acyltransferase 3" evidence="2">
    <location>
        <begin position="20"/>
        <end position="363"/>
    </location>
</feature>
<dbReference type="RefSeq" id="WP_200270505.1">
    <property type="nucleotide sequence ID" value="NZ_JAENIJ010000015.1"/>
</dbReference>
<gene>
    <name evidence="3" type="ORF">JIN85_10840</name>
</gene>
<dbReference type="PANTHER" id="PTHR23028:SF53">
    <property type="entry name" value="ACYL_TRANSF_3 DOMAIN-CONTAINING PROTEIN"/>
    <property type="match status" value="1"/>
</dbReference>
<dbReference type="GO" id="GO:0016020">
    <property type="term" value="C:membrane"/>
    <property type="evidence" value="ECO:0007669"/>
    <property type="project" value="TreeGrafter"/>
</dbReference>
<protein>
    <submittedName>
        <fullName evidence="3">Acyltransferase</fullName>
    </submittedName>
</protein>
<feature type="transmembrane region" description="Helical" evidence="1">
    <location>
        <begin position="160"/>
        <end position="181"/>
    </location>
</feature>
<dbReference type="GO" id="GO:0016747">
    <property type="term" value="F:acyltransferase activity, transferring groups other than amino-acyl groups"/>
    <property type="evidence" value="ECO:0007669"/>
    <property type="project" value="InterPro"/>
</dbReference>
<evidence type="ECO:0000256" key="1">
    <source>
        <dbReference type="SAM" id="Phobius"/>
    </source>
</evidence>
<reference evidence="3" key="1">
    <citation type="submission" date="2021-01" db="EMBL/GenBank/DDBJ databases">
        <title>Modified the classification status of verrucomicrobia.</title>
        <authorList>
            <person name="Feng X."/>
        </authorList>
    </citation>
    <scope>NUCLEOTIDE SEQUENCE</scope>
    <source>
        <strain evidence="3">KCTC 22041</strain>
    </source>
</reference>
<name>A0A934S7V1_9BACT</name>